<dbReference type="AlphaFoldDB" id="A0AAN9EUM1"/>
<organism evidence="2 3">
    <name type="scientific">Clitoria ternatea</name>
    <name type="common">Butterfly pea</name>
    <dbReference type="NCBI Taxonomy" id="43366"/>
    <lineage>
        <taxon>Eukaryota</taxon>
        <taxon>Viridiplantae</taxon>
        <taxon>Streptophyta</taxon>
        <taxon>Embryophyta</taxon>
        <taxon>Tracheophyta</taxon>
        <taxon>Spermatophyta</taxon>
        <taxon>Magnoliopsida</taxon>
        <taxon>eudicotyledons</taxon>
        <taxon>Gunneridae</taxon>
        <taxon>Pentapetalae</taxon>
        <taxon>rosids</taxon>
        <taxon>fabids</taxon>
        <taxon>Fabales</taxon>
        <taxon>Fabaceae</taxon>
        <taxon>Papilionoideae</taxon>
        <taxon>50 kb inversion clade</taxon>
        <taxon>NPAAA clade</taxon>
        <taxon>indigoferoid/millettioid clade</taxon>
        <taxon>Phaseoleae</taxon>
        <taxon>Clitoria</taxon>
    </lineage>
</organism>
<protein>
    <submittedName>
        <fullName evidence="2">Uncharacterized protein</fullName>
    </submittedName>
</protein>
<evidence type="ECO:0000313" key="2">
    <source>
        <dbReference type="EMBL" id="KAK7263458.1"/>
    </source>
</evidence>
<sequence>MRQMRERGWTDGEKKSGSKGIGGEGQKISVGGGRLEEEDDRTGGVGAYRGRDHLGWPTRRSASFGREKRVVTRSAASWPVKDGSDWRFCRGGARRLEPVLLAVLGWFREGVPAMVVPVDDEEDEGGVDDDFFEFVKRVKIK</sequence>
<evidence type="ECO:0000313" key="3">
    <source>
        <dbReference type="Proteomes" id="UP001359559"/>
    </source>
</evidence>
<keyword evidence="3" id="KW-1185">Reference proteome</keyword>
<proteinExistence type="predicted"/>
<accession>A0AAN9EUM1</accession>
<evidence type="ECO:0000256" key="1">
    <source>
        <dbReference type="SAM" id="MobiDB-lite"/>
    </source>
</evidence>
<reference evidence="2 3" key="1">
    <citation type="submission" date="2024-01" db="EMBL/GenBank/DDBJ databases">
        <title>The genomes of 5 underutilized Papilionoideae crops provide insights into root nodulation and disease resistance.</title>
        <authorList>
            <person name="Yuan L."/>
        </authorList>
    </citation>
    <scope>NUCLEOTIDE SEQUENCE [LARGE SCALE GENOMIC DNA]</scope>
    <source>
        <strain evidence="2">LY-2023</strain>
        <tissue evidence="2">Leaf</tissue>
    </source>
</reference>
<feature type="compositionally biased region" description="Gly residues" evidence="1">
    <location>
        <begin position="19"/>
        <end position="33"/>
    </location>
</feature>
<feature type="region of interest" description="Disordered" evidence="1">
    <location>
        <begin position="1"/>
        <end position="52"/>
    </location>
</feature>
<dbReference type="EMBL" id="JAYKXN010000008">
    <property type="protein sequence ID" value="KAK7263458.1"/>
    <property type="molecule type" value="Genomic_DNA"/>
</dbReference>
<dbReference type="Proteomes" id="UP001359559">
    <property type="component" value="Unassembled WGS sequence"/>
</dbReference>
<feature type="compositionally biased region" description="Basic and acidic residues" evidence="1">
    <location>
        <begin position="1"/>
        <end position="16"/>
    </location>
</feature>
<comment type="caution">
    <text evidence="2">The sequence shown here is derived from an EMBL/GenBank/DDBJ whole genome shotgun (WGS) entry which is preliminary data.</text>
</comment>
<name>A0AAN9EUM1_CLITE</name>
<gene>
    <name evidence="2" type="ORF">RJT34_31048</name>
</gene>